<dbReference type="InterPro" id="IPR014601">
    <property type="entry name" value="Trans_reg_MarR_HTH"/>
</dbReference>
<dbReference type="Pfam" id="PF13463">
    <property type="entry name" value="HTH_27"/>
    <property type="match status" value="1"/>
</dbReference>
<dbReference type="GO" id="GO:0003677">
    <property type="term" value="F:DNA binding"/>
    <property type="evidence" value="ECO:0007669"/>
    <property type="project" value="UniProtKB-KW"/>
</dbReference>
<evidence type="ECO:0000313" key="2">
    <source>
        <dbReference type="EMBL" id="USV56423.1"/>
    </source>
</evidence>
<dbReference type="InterPro" id="IPR036390">
    <property type="entry name" value="WH_DNA-bd_sf"/>
</dbReference>
<dbReference type="InterPro" id="IPR036388">
    <property type="entry name" value="WH-like_DNA-bd_sf"/>
</dbReference>
<dbReference type="Gene3D" id="1.10.10.10">
    <property type="entry name" value="Winged helix-like DNA-binding domain superfamily/Winged helix DNA-binding domain"/>
    <property type="match status" value="1"/>
</dbReference>
<dbReference type="InterPro" id="IPR000835">
    <property type="entry name" value="HTH_MarR-typ"/>
</dbReference>
<name>A0AAE9SB25_9GAMM</name>
<proteinExistence type="predicted"/>
<keyword evidence="3" id="KW-1185">Reference proteome</keyword>
<evidence type="ECO:0000313" key="3">
    <source>
        <dbReference type="Proteomes" id="UP001056890"/>
    </source>
</evidence>
<dbReference type="GO" id="GO:0003700">
    <property type="term" value="F:DNA-binding transcription factor activity"/>
    <property type="evidence" value="ECO:0007669"/>
    <property type="project" value="InterPro"/>
</dbReference>
<reference evidence="2" key="1">
    <citation type="submission" date="2022-06" db="EMBL/GenBank/DDBJ databases">
        <title>Complete Genome of Aeromonas sp. Strain SOD01 Isolated from an Urban Freshwater Stream.</title>
        <authorList>
            <person name="Williams L.E."/>
            <person name="Brysgel T."/>
            <person name="Capestro E.M."/>
            <person name="Foltz G.V."/>
            <person name="Gardner A.E."/>
            <person name="Ingrassia J."/>
            <person name="Peterson E."/>
            <person name="Arruda J."/>
            <person name="Flaherty I."/>
            <person name="Hunt M."/>
            <person name="Pappas G."/>
            <person name="Ramsaran S."/>
            <person name="Rocha M."/>
        </authorList>
    </citation>
    <scope>NUCLEOTIDE SEQUENCE</scope>
    <source>
        <strain evidence="2">SOD01</strain>
    </source>
</reference>
<dbReference type="Proteomes" id="UP001056890">
    <property type="component" value="Chromosome"/>
</dbReference>
<feature type="domain" description="HTH marR-type" evidence="1">
    <location>
        <begin position="51"/>
        <end position="116"/>
    </location>
</feature>
<keyword evidence="2" id="KW-0238">DNA-binding</keyword>
<accession>A0AAE9SB25</accession>
<protein>
    <submittedName>
        <fullName evidence="2">Winged helix DNA-binding protein</fullName>
    </submittedName>
</protein>
<gene>
    <name evidence="2" type="ORF">NHF51_13810</name>
</gene>
<dbReference type="SUPFAM" id="SSF46785">
    <property type="entry name" value="Winged helix' DNA-binding domain"/>
    <property type="match status" value="1"/>
</dbReference>
<dbReference type="AlphaFoldDB" id="A0AAE9SB25"/>
<organism evidence="2 3">
    <name type="scientific">Aeromonas encheleia</name>
    <dbReference type="NCBI Taxonomy" id="73010"/>
    <lineage>
        <taxon>Bacteria</taxon>
        <taxon>Pseudomonadati</taxon>
        <taxon>Pseudomonadota</taxon>
        <taxon>Gammaproteobacteria</taxon>
        <taxon>Aeromonadales</taxon>
        <taxon>Aeromonadaceae</taxon>
        <taxon>Aeromonas</taxon>
    </lineage>
</organism>
<sequence>MNKSPSIVSSAHLVSAQAPALSELEFGLTVLNNSFHRWVVRCMGAAGEKGLTALEVLLIHHINHRDRPKRLADICFVLNIEDTHVATYALKKLVTLGYAARTKVGKEVHFSTTPAGAALCHQYSEIREQCLIQVIVESGLAGANGSTAEIAQQLRLFASLYDQASRAAASL</sequence>
<dbReference type="PIRSF" id="PIRSF036158">
    <property type="entry name" value="UCP036158_MarR"/>
    <property type="match status" value="1"/>
</dbReference>
<dbReference type="RefSeq" id="WP_202046709.1">
    <property type="nucleotide sequence ID" value="NZ_CP099717.1"/>
</dbReference>
<dbReference type="EMBL" id="CP099717">
    <property type="protein sequence ID" value="USV56423.1"/>
    <property type="molecule type" value="Genomic_DNA"/>
</dbReference>
<evidence type="ECO:0000259" key="1">
    <source>
        <dbReference type="Pfam" id="PF13463"/>
    </source>
</evidence>